<keyword evidence="1" id="KW-0472">Membrane</keyword>
<dbReference type="RefSeq" id="WP_317476882.1">
    <property type="nucleotide sequence ID" value="NZ_JARQTW010000008.1"/>
</dbReference>
<dbReference type="InterPro" id="IPR056918">
    <property type="entry name" value="8xMP"/>
</dbReference>
<gene>
    <name evidence="2" type="ORF">P7M15_04030</name>
</gene>
<keyword evidence="1" id="KW-0812">Transmembrane</keyword>
<accession>A0AAW6Q8K7</accession>
<dbReference type="AlphaFoldDB" id="A0AAW6Q8K7"/>
<feature type="transmembrane region" description="Helical" evidence="1">
    <location>
        <begin position="66"/>
        <end position="88"/>
    </location>
</feature>
<sequence>MIVNHNRCSKKSPSEDRLDNLKRIYERCIETRNFEITQLIQRNNFFILFQGALFTGLTQLGDKKELLCIVILLGIIMSFFQISAAAGAKFWQQYWESKLDQIETKLEYSMKENGVEDFVYLFKFEQELKHSDVVKESLNKSLKDSKCRCFDKAINFLINYKFSVSRIPIYIGIICLLGWVGIWKFVI</sequence>
<dbReference type="Pfam" id="PF24838">
    <property type="entry name" value="8xMP"/>
    <property type="match status" value="1"/>
</dbReference>
<evidence type="ECO:0000313" key="3">
    <source>
        <dbReference type="Proteomes" id="UP001214976"/>
    </source>
</evidence>
<comment type="caution">
    <text evidence="2">The sequence shown here is derived from an EMBL/GenBank/DDBJ whole genome shotgun (WGS) entry which is preliminary data.</text>
</comment>
<evidence type="ECO:0000256" key="1">
    <source>
        <dbReference type="SAM" id="Phobius"/>
    </source>
</evidence>
<name>A0AAW6Q8K7_9PAST</name>
<evidence type="ECO:0000313" key="2">
    <source>
        <dbReference type="EMBL" id="MDG2949697.1"/>
    </source>
</evidence>
<dbReference type="Proteomes" id="UP001214976">
    <property type="component" value="Unassembled WGS sequence"/>
</dbReference>
<reference evidence="2" key="1">
    <citation type="submission" date="2023-03" db="EMBL/GenBank/DDBJ databases">
        <title>Classification of Bisgaard taxon 6 and taxon 10 as Exercitatus varius gen. nov., spec. nov.</title>
        <authorList>
            <person name="Christensen H."/>
        </authorList>
    </citation>
    <scope>NUCLEOTIDE SEQUENCE</scope>
    <source>
        <strain evidence="2">86116</strain>
    </source>
</reference>
<feature type="transmembrane region" description="Helical" evidence="1">
    <location>
        <begin position="167"/>
        <end position="186"/>
    </location>
</feature>
<keyword evidence="1" id="KW-1133">Transmembrane helix</keyword>
<proteinExistence type="predicted"/>
<organism evidence="2 3">
    <name type="scientific">Exercitatus varius</name>
    <dbReference type="NCBI Taxonomy" id="67857"/>
    <lineage>
        <taxon>Bacteria</taxon>
        <taxon>Pseudomonadati</taxon>
        <taxon>Pseudomonadota</taxon>
        <taxon>Gammaproteobacteria</taxon>
        <taxon>Pasteurellales</taxon>
        <taxon>Pasteurellaceae</taxon>
        <taxon>Exercitatus</taxon>
    </lineage>
</organism>
<dbReference type="EMBL" id="JARQTW010000008">
    <property type="protein sequence ID" value="MDG2949697.1"/>
    <property type="molecule type" value="Genomic_DNA"/>
</dbReference>
<protein>
    <submittedName>
        <fullName evidence="2">Uncharacterized protein</fullName>
    </submittedName>
</protein>